<dbReference type="AlphaFoldDB" id="A4J5V2"/>
<dbReference type="RefSeq" id="WP_011878265.1">
    <property type="nucleotide sequence ID" value="NC_009253.1"/>
</dbReference>
<dbReference type="InterPro" id="IPR012851">
    <property type="entry name" value="Spore_coat_CotF-like"/>
</dbReference>
<name>A4J5V2_DESRM</name>
<dbReference type="OrthoDB" id="1685263at2"/>
<organism evidence="1 2">
    <name type="scientific">Desulforamulus reducens (strain ATCC BAA-1160 / DSM 100696 / MI-1)</name>
    <name type="common">Desulfotomaculum reducens</name>
    <dbReference type="NCBI Taxonomy" id="349161"/>
    <lineage>
        <taxon>Bacteria</taxon>
        <taxon>Bacillati</taxon>
        <taxon>Bacillota</taxon>
        <taxon>Clostridia</taxon>
        <taxon>Eubacteriales</taxon>
        <taxon>Peptococcaceae</taxon>
        <taxon>Desulforamulus</taxon>
    </lineage>
</organism>
<evidence type="ECO:0000313" key="2">
    <source>
        <dbReference type="Proteomes" id="UP000001556"/>
    </source>
</evidence>
<keyword evidence="2" id="KW-1185">Reference proteome</keyword>
<dbReference type="HOGENOM" id="CLU_1746682_0_0_9"/>
<evidence type="ECO:0000313" key="1">
    <source>
        <dbReference type="EMBL" id="ABO50455.1"/>
    </source>
</evidence>
<sequence>MQGDQVTDKNLCLAMLNQLKWDASCLTSKILECSDAQLRQDYINILNRTFEEQVQVYNFANQQGWHKPMMAEQNMVTQVQSGAQKMLNEQQQSMATQHQQAQYQAIQNQPNMLNNNQGVGYQTYAQPYYNPQQYPYNYGETQQQFFPR</sequence>
<dbReference type="EMBL" id="CP000612">
    <property type="protein sequence ID" value="ABO50455.1"/>
    <property type="molecule type" value="Genomic_DNA"/>
</dbReference>
<dbReference type="Pfam" id="PF07875">
    <property type="entry name" value="Coat_F"/>
    <property type="match status" value="1"/>
</dbReference>
<dbReference type="eggNOG" id="COG5577">
    <property type="taxonomic scope" value="Bacteria"/>
</dbReference>
<dbReference type="KEGG" id="drm:Dred_1935"/>
<dbReference type="Proteomes" id="UP000001556">
    <property type="component" value="Chromosome"/>
</dbReference>
<gene>
    <name evidence="1" type="ordered locus">Dred_1935</name>
</gene>
<proteinExistence type="predicted"/>
<reference evidence="1 2" key="1">
    <citation type="submission" date="2007-03" db="EMBL/GenBank/DDBJ databases">
        <title>Complete sequence of Desulfotomaculum reducens MI-1.</title>
        <authorList>
            <consortium name="US DOE Joint Genome Institute"/>
            <person name="Copeland A."/>
            <person name="Lucas S."/>
            <person name="Lapidus A."/>
            <person name="Barry K."/>
            <person name="Detter J.C."/>
            <person name="Glavina del Rio T."/>
            <person name="Hammon N."/>
            <person name="Israni S."/>
            <person name="Dalin E."/>
            <person name="Tice H."/>
            <person name="Pitluck S."/>
            <person name="Sims D."/>
            <person name="Brettin T."/>
            <person name="Bruce D."/>
            <person name="Han C."/>
            <person name="Tapia R."/>
            <person name="Schmutz J."/>
            <person name="Larimer F."/>
            <person name="Land M."/>
            <person name="Hauser L."/>
            <person name="Kyrpides N."/>
            <person name="Kim E."/>
            <person name="Tebo B.M."/>
            <person name="Richardson P."/>
        </authorList>
    </citation>
    <scope>NUCLEOTIDE SEQUENCE [LARGE SCALE GENOMIC DNA]</scope>
    <source>
        <strain evidence="1 2">MI-1</strain>
    </source>
</reference>
<accession>A4J5V2</accession>
<protein>
    <submittedName>
        <fullName evidence="1">Coat F domain protein</fullName>
    </submittedName>
</protein>